<reference evidence="2" key="1">
    <citation type="submission" date="2023-05" db="EMBL/GenBank/DDBJ databases">
        <title>Anaerotaeda fermentans gen. nov., sp. nov., a novel anaerobic planctomycete of the new family within the order Sedimentisphaerales isolated from Taman Peninsula, Russia.</title>
        <authorList>
            <person name="Khomyakova M.A."/>
            <person name="Merkel A.Y."/>
            <person name="Slobodkin A.I."/>
        </authorList>
    </citation>
    <scope>NUCLEOTIDE SEQUENCE</scope>
    <source>
        <strain evidence="2">M17dextr</strain>
    </source>
</reference>
<dbReference type="AlphaFoldDB" id="A0AAW6TUK8"/>
<proteinExistence type="predicted"/>
<accession>A0AAW6TUK8</accession>
<evidence type="ECO:0000313" key="3">
    <source>
        <dbReference type="Proteomes" id="UP001431776"/>
    </source>
</evidence>
<keyword evidence="3" id="KW-1185">Reference proteome</keyword>
<dbReference type="EMBL" id="JASCXX010000004">
    <property type="protein sequence ID" value="MDI6448315.1"/>
    <property type="molecule type" value="Genomic_DNA"/>
</dbReference>
<name>A0AAW6TUK8_9BACT</name>
<sequence>MASARDKRSTRMDLHPSGHQARPVRRAGAWSPARLMGILSLVLVTCGSALGQFMVQPMRVNLATYPNKRTVTSFAIENQSTTTPATIDLRLLDLTQDSLGIWQTIEPDAQVIADPNGARWVNAGTDDQPVRVDVSKIRSCAGWLRLDVDSVDLRPLERKTMNLWVQVPPGVQGDYAAALVAQTRMTVVDEDTGVQTPVVLQFLVPVIITAQGRAVRDDIKLINADLTFREASDFDPSATLVSLTIDNVGRTYVRVVGVTRVYGERGGHWQRIAEIEYPDAGVLPGVKVNLQQDIGRQLPSGKYRVEGALYVNRRVAGTIRREIEFSGDAGSRPFVLDAALDLDPRDVPLDVMPGATRMTTMQVANASEDPVTVDAALLLPDHMTVRAFVDEQGNSIRGQDFGCVDWVTVQPTQFTLRGYGRQNLRIVSSMPTNLANPLPHYYATLRLNATYDSGQVAGSTEGLIYLNTQGVQGAPRVKDDQLRYVESGPARYIVTAAFSNIGNVHVLPRCRLYLTEMAAAGTTGATWRNLQMSSGTANQRASMLPLERREFTAVLDVASVPPDKTYYLTAVLQYAGGASAQRQAAIRIKDEGGRKVVEGVSLDDVGGPIQIQL</sequence>
<feature type="region of interest" description="Disordered" evidence="1">
    <location>
        <begin position="1"/>
        <end position="26"/>
    </location>
</feature>
<organism evidence="2 3">
    <name type="scientific">Anaerobaca lacustris</name>
    <dbReference type="NCBI Taxonomy" id="3044600"/>
    <lineage>
        <taxon>Bacteria</taxon>
        <taxon>Pseudomonadati</taxon>
        <taxon>Planctomycetota</taxon>
        <taxon>Phycisphaerae</taxon>
        <taxon>Sedimentisphaerales</taxon>
        <taxon>Anaerobacaceae</taxon>
        <taxon>Anaerobaca</taxon>
    </lineage>
</organism>
<dbReference type="Proteomes" id="UP001431776">
    <property type="component" value="Unassembled WGS sequence"/>
</dbReference>
<feature type="compositionally biased region" description="Basic and acidic residues" evidence="1">
    <location>
        <begin position="1"/>
        <end position="16"/>
    </location>
</feature>
<comment type="caution">
    <text evidence="2">The sequence shown here is derived from an EMBL/GenBank/DDBJ whole genome shotgun (WGS) entry which is preliminary data.</text>
</comment>
<dbReference type="RefSeq" id="WP_349243723.1">
    <property type="nucleotide sequence ID" value="NZ_JASCXX010000004.1"/>
</dbReference>
<evidence type="ECO:0008006" key="4">
    <source>
        <dbReference type="Google" id="ProtNLM"/>
    </source>
</evidence>
<protein>
    <recommendedName>
        <fullName evidence="4">DUF916 domain-containing protein</fullName>
    </recommendedName>
</protein>
<evidence type="ECO:0000313" key="2">
    <source>
        <dbReference type="EMBL" id="MDI6448315.1"/>
    </source>
</evidence>
<evidence type="ECO:0000256" key="1">
    <source>
        <dbReference type="SAM" id="MobiDB-lite"/>
    </source>
</evidence>
<gene>
    <name evidence="2" type="ORF">QJ522_04605</name>
</gene>